<evidence type="ECO:0000256" key="3">
    <source>
        <dbReference type="ARBA" id="ARBA00022729"/>
    </source>
</evidence>
<keyword evidence="4" id="KW-0592">Phosphate transport</keyword>
<dbReference type="PROSITE" id="PS51257">
    <property type="entry name" value="PROKAR_LIPOPROTEIN"/>
    <property type="match status" value="1"/>
</dbReference>
<reference evidence="7" key="1">
    <citation type="submission" date="2018-09" db="EMBL/GenBank/DDBJ databases">
        <title>Complete genome sequence of thermophilic cyanobacteria strain Thermosynechococcus elongatus PKUAC-SCTE542.</title>
        <authorList>
            <person name="Liang Y."/>
            <person name="Tang J."/>
            <person name="Daroch M."/>
        </authorList>
    </citation>
    <scope>NUCLEOTIDE SEQUENCE [LARGE SCALE GENOMIC DNA]</scope>
    <source>
        <strain evidence="7">E542</strain>
    </source>
</reference>
<dbReference type="CDD" id="cd13654">
    <property type="entry name" value="PBP2_phosphate_like_2"/>
    <property type="match status" value="1"/>
</dbReference>
<dbReference type="InterPro" id="IPR011862">
    <property type="entry name" value="Phos-bd"/>
</dbReference>
<keyword evidence="2 4" id="KW-0813">Transport</keyword>
<feature type="chain" id="PRO_5027160398" description="Phosphate-binding protein" evidence="4">
    <location>
        <begin position="26"/>
        <end position="353"/>
    </location>
</feature>
<keyword evidence="3 4" id="KW-0732">Signal</keyword>
<evidence type="ECO:0000256" key="1">
    <source>
        <dbReference type="ARBA" id="ARBA00008725"/>
    </source>
</evidence>
<accession>A0A3B7MFN5</accession>
<dbReference type="SUPFAM" id="SSF53850">
    <property type="entry name" value="Periplasmic binding protein-like II"/>
    <property type="match status" value="1"/>
</dbReference>
<evidence type="ECO:0000256" key="2">
    <source>
        <dbReference type="ARBA" id="ARBA00022448"/>
    </source>
</evidence>
<feature type="domain" description="PBP" evidence="5">
    <location>
        <begin position="31"/>
        <end position="287"/>
    </location>
</feature>
<comment type="function">
    <text evidence="4">Involved in the system for phosphate transport across the cytoplasmic membrane.</text>
</comment>
<comment type="similarity">
    <text evidence="1 4">Belongs to the PstS family.</text>
</comment>
<proteinExistence type="inferred from homology"/>
<dbReference type="Pfam" id="PF12849">
    <property type="entry name" value="PBP_like_2"/>
    <property type="match status" value="1"/>
</dbReference>
<sequence length="353" mass="38864">MRFHQFTRGLLKGAFLLIAATLVGCATEAASNDPTLRVIRIDGSSTVYPISKAIAEGFKTTPNGQEADITVAFSGTSAGFRAFCSGKTDISDASRPILIAEMNECIANGVPFIELPIAFDALTIAVHPQNTWLKEISVAELKKLWEKAAEKKLTRWNQIRPEFPNAPIVLWGPGQDSGTFDYFNEAILGNKRGSRTDYKASEDDNEIVAGIAGDVNALGYLPYAYYVANQNRLRAVPVNDGRGAILPAVETVQNSTYQPLSRPLFLYVNAKYAQDKPLLRQFVEYYIQQAPTVVPKVGYVPLTPEGYRLAGIQFIRLEVGTAFKGVPEPDVTIEEVLRRQVIFQEAHANHLTP</sequence>
<dbReference type="RefSeq" id="WP_181496594.1">
    <property type="nucleotide sequence ID" value="NZ_CP032152.1"/>
</dbReference>
<dbReference type="InterPro" id="IPR024370">
    <property type="entry name" value="PBP_domain"/>
</dbReference>
<dbReference type="GO" id="GO:0042301">
    <property type="term" value="F:phosphate ion binding"/>
    <property type="evidence" value="ECO:0007669"/>
    <property type="project" value="UniProtKB-UniRule"/>
</dbReference>
<feature type="signal peptide" evidence="4">
    <location>
        <begin position="1"/>
        <end position="25"/>
    </location>
</feature>
<evidence type="ECO:0000259" key="5">
    <source>
        <dbReference type="Pfam" id="PF12849"/>
    </source>
</evidence>
<evidence type="ECO:0000313" key="7">
    <source>
        <dbReference type="Proteomes" id="UP000261812"/>
    </source>
</evidence>
<dbReference type="PANTHER" id="PTHR30570:SF1">
    <property type="entry name" value="PHOSPHATE-BINDING PROTEIN PSTS"/>
    <property type="match status" value="1"/>
</dbReference>
<gene>
    <name evidence="6" type="ORF">D3A95_05305</name>
</gene>
<dbReference type="EMBL" id="CP032152">
    <property type="protein sequence ID" value="AXY68702.1"/>
    <property type="molecule type" value="Genomic_DNA"/>
</dbReference>
<evidence type="ECO:0000313" key="6">
    <source>
        <dbReference type="EMBL" id="AXY68702.1"/>
    </source>
</evidence>
<dbReference type="Proteomes" id="UP000261812">
    <property type="component" value="Chromosome"/>
</dbReference>
<dbReference type="PANTHER" id="PTHR30570">
    <property type="entry name" value="PERIPLASMIC PHOSPHATE BINDING COMPONENT OF PHOSPHATE ABC TRANSPORTER"/>
    <property type="match status" value="1"/>
</dbReference>
<protein>
    <recommendedName>
        <fullName evidence="4">Phosphate-binding protein</fullName>
    </recommendedName>
</protein>
<dbReference type="GO" id="GO:0006817">
    <property type="term" value="P:phosphate ion transport"/>
    <property type="evidence" value="ECO:0007669"/>
    <property type="project" value="UniProtKB-UniRule"/>
</dbReference>
<dbReference type="InterPro" id="IPR050811">
    <property type="entry name" value="Phosphate_ABC_transporter"/>
</dbReference>
<evidence type="ECO:0000256" key="4">
    <source>
        <dbReference type="RuleBase" id="RU367119"/>
    </source>
</evidence>
<dbReference type="Gene3D" id="3.40.190.10">
    <property type="entry name" value="Periplasmic binding protein-like II"/>
    <property type="match status" value="2"/>
</dbReference>
<organism evidence="6 7">
    <name type="scientific">Thermosynechococcus sichuanensis E542</name>
    <dbReference type="NCBI Taxonomy" id="2016101"/>
    <lineage>
        <taxon>Bacteria</taxon>
        <taxon>Bacillati</taxon>
        <taxon>Cyanobacteriota</taxon>
        <taxon>Cyanophyceae</taxon>
        <taxon>Acaryochloridales</taxon>
        <taxon>Thermosynechococcaceae</taxon>
        <taxon>Thermosynechococcus</taxon>
        <taxon>Thermosynechococcus sichuanensis</taxon>
    </lineage>
</organism>
<dbReference type="NCBIfam" id="TIGR02136">
    <property type="entry name" value="ptsS_2"/>
    <property type="match status" value="1"/>
</dbReference>
<keyword evidence="7" id="KW-1185">Reference proteome</keyword>
<dbReference type="AlphaFoldDB" id="A0A3B7MFN5"/>
<dbReference type="KEGG" id="tsq:D3A95_05305"/>
<name>A0A3B7MFN5_9CYAN</name>